<dbReference type="InterPro" id="IPR036097">
    <property type="entry name" value="HisK_dim/P_sf"/>
</dbReference>
<accession>A0A1Q4VDX5</accession>
<dbReference type="Gene3D" id="6.10.340.10">
    <property type="match status" value="1"/>
</dbReference>
<keyword evidence="16 23" id="KW-1133">Transmembrane helix</keyword>
<protein>
    <recommendedName>
        <fullName evidence="21">Signal transduction histidine-protein kinase/phosphatase MprB</fullName>
        <ecNumber evidence="5">2.7.13.3</ecNumber>
    </recommendedName>
    <alternativeName>
        <fullName evidence="22">Mycobacterial persistence regulator B</fullName>
    </alternativeName>
</protein>
<dbReference type="CDD" id="cd00075">
    <property type="entry name" value="HATPase"/>
    <property type="match status" value="1"/>
</dbReference>
<keyword evidence="15" id="KW-0904">Protein phosphatase</keyword>
<evidence type="ECO:0000256" key="21">
    <source>
        <dbReference type="ARBA" id="ARBA00040454"/>
    </source>
</evidence>
<evidence type="ECO:0000256" key="13">
    <source>
        <dbReference type="ARBA" id="ARBA00022840"/>
    </source>
</evidence>
<evidence type="ECO:0000256" key="10">
    <source>
        <dbReference type="ARBA" id="ARBA00022741"/>
    </source>
</evidence>
<evidence type="ECO:0000256" key="16">
    <source>
        <dbReference type="ARBA" id="ARBA00022989"/>
    </source>
</evidence>
<dbReference type="PANTHER" id="PTHR44936">
    <property type="entry name" value="SENSOR PROTEIN CREC"/>
    <property type="match status" value="1"/>
</dbReference>
<evidence type="ECO:0000256" key="7">
    <source>
        <dbReference type="ARBA" id="ARBA00022553"/>
    </source>
</evidence>
<comment type="caution">
    <text evidence="26">The sequence shown here is derived from an EMBL/GenBank/DDBJ whole genome shotgun (WGS) entry which is preliminary data.</text>
</comment>
<keyword evidence="11 26" id="KW-0418">Kinase</keyword>
<feature type="domain" description="Histidine kinase" evidence="24">
    <location>
        <begin position="209"/>
        <end position="410"/>
    </location>
</feature>
<dbReference type="Gene3D" id="3.30.450.250">
    <property type="match status" value="1"/>
</dbReference>
<keyword evidence="19" id="KW-0843">Virulence</keyword>
<evidence type="ECO:0000256" key="9">
    <source>
        <dbReference type="ARBA" id="ARBA00022692"/>
    </source>
</evidence>
<dbReference type="SMART" id="SM00387">
    <property type="entry name" value="HATPase_c"/>
    <property type="match status" value="1"/>
</dbReference>
<keyword evidence="9 23" id="KW-0812">Transmembrane</keyword>
<evidence type="ECO:0000313" key="27">
    <source>
        <dbReference type="Proteomes" id="UP000186455"/>
    </source>
</evidence>
<evidence type="ECO:0000313" key="26">
    <source>
        <dbReference type="EMBL" id="OKH96041.1"/>
    </source>
</evidence>
<dbReference type="InterPro" id="IPR003660">
    <property type="entry name" value="HAMP_dom"/>
</dbReference>
<keyword evidence="7" id="KW-0597">Phosphoprotein</keyword>
<dbReference type="GO" id="GO:0000155">
    <property type="term" value="F:phosphorelay sensor kinase activity"/>
    <property type="evidence" value="ECO:0007669"/>
    <property type="project" value="InterPro"/>
</dbReference>
<evidence type="ECO:0000256" key="22">
    <source>
        <dbReference type="ARBA" id="ARBA00041776"/>
    </source>
</evidence>
<dbReference type="GO" id="GO:0005524">
    <property type="term" value="F:ATP binding"/>
    <property type="evidence" value="ECO:0007669"/>
    <property type="project" value="UniProtKB-KW"/>
</dbReference>
<evidence type="ECO:0000256" key="4">
    <source>
        <dbReference type="ARBA" id="ARBA00004651"/>
    </source>
</evidence>
<dbReference type="CDD" id="cd00082">
    <property type="entry name" value="HisKA"/>
    <property type="match status" value="1"/>
</dbReference>
<keyword evidence="12" id="KW-0378">Hydrolase</keyword>
<dbReference type="GO" id="GO:0004721">
    <property type="term" value="F:phosphoprotein phosphatase activity"/>
    <property type="evidence" value="ECO:0007669"/>
    <property type="project" value="UniProtKB-KW"/>
</dbReference>
<dbReference type="RefSeq" id="WP_073783934.1">
    <property type="nucleotide sequence ID" value="NZ_CP108638.1"/>
</dbReference>
<evidence type="ECO:0000256" key="17">
    <source>
        <dbReference type="ARBA" id="ARBA00023012"/>
    </source>
</evidence>
<keyword evidence="18" id="KW-0346">Stress response</keyword>
<keyword evidence="23" id="KW-0472">Membrane</keyword>
<dbReference type="PROSITE" id="PS50109">
    <property type="entry name" value="HIS_KIN"/>
    <property type="match status" value="1"/>
</dbReference>
<dbReference type="Proteomes" id="UP000186455">
    <property type="component" value="Unassembled WGS sequence"/>
</dbReference>
<dbReference type="Gene3D" id="3.30.565.10">
    <property type="entry name" value="Histidine kinase-like ATPase, C-terminal domain"/>
    <property type="match status" value="1"/>
</dbReference>
<dbReference type="Pfam" id="PF18092">
    <property type="entry name" value="DraK_HK_N"/>
    <property type="match status" value="1"/>
</dbReference>
<dbReference type="GO" id="GO:0005886">
    <property type="term" value="C:plasma membrane"/>
    <property type="evidence" value="ECO:0007669"/>
    <property type="project" value="UniProtKB-SubCell"/>
</dbReference>
<keyword evidence="6" id="KW-1003">Cell membrane</keyword>
<sequence length="424" mass="45700">MRRRLINSTLAVVLVVIAVFGVSLVIVETRTISESAQERVQSEAVKLASIVDGRLMGDNHVTADYVRPHVGDDRYALIEMPDQGRVVVGTAPSGDVIRGQAKGEKGETVTVLESRSAVTREVGRTLLIIALVALLAIIAAVLLAVRQANRLASPLTDLAETAERLGSGDPRPRHRRYGVPELDRVADVLDSSAERIGRMLTAERRLAADASHQLRTPLTALSMRLEEITVTDDLTTVRDEATIALAQVERLTDVVERLLTNSRDPRTGSAVSFDLDEVIKQQLEEWRPAYRSSGRAIVSSGKRHLRAVGTPGAVAQVLAALIENSLMHGGGTVALRTRVTGNQAVIEVTDEGPGVPAHLGSRIFERTISGRNSTGIGLAVARDLAEADGGRLEMLQLKPPVFGLFLSRTAVNRDSEESGARQVR</sequence>
<evidence type="ECO:0000256" key="23">
    <source>
        <dbReference type="SAM" id="Phobius"/>
    </source>
</evidence>
<dbReference type="Pfam" id="PF00512">
    <property type="entry name" value="HisKA"/>
    <property type="match status" value="1"/>
</dbReference>
<evidence type="ECO:0000256" key="3">
    <source>
        <dbReference type="ARBA" id="ARBA00001946"/>
    </source>
</evidence>
<evidence type="ECO:0000256" key="2">
    <source>
        <dbReference type="ARBA" id="ARBA00001936"/>
    </source>
</evidence>
<evidence type="ECO:0000256" key="6">
    <source>
        <dbReference type="ARBA" id="ARBA00022475"/>
    </source>
</evidence>
<gene>
    <name evidence="26" type="ORF">AB852_05030</name>
</gene>
<evidence type="ECO:0000256" key="11">
    <source>
        <dbReference type="ARBA" id="ARBA00022777"/>
    </source>
</evidence>
<dbReference type="Pfam" id="PF02518">
    <property type="entry name" value="HATPase_c"/>
    <property type="match status" value="1"/>
</dbReference>
<dbReference type="SMART" id="SM00388">
    <property type="entry name" value="HisKA"/>
    <property type="match status" value="1"/>
</dbReference>
<dbReference type="EC" id="2.7.13.3" evidence="5"/>
<dbReference type="SUPFAM" id="SSF55874">
    <property type="entry name" value="ATPase domain of HSP90 chaperone/DNA topoisomerase II/histidine kinase"/>
    <property type="match status" value="1"/>
</dbReference>
<evidence type="ECO:0000256" key="12">
    <source>
        <dbReference type="ARBA" id="ARBA00022801"/>
    </source>
</evidence>
<dbReference type="InterPro" id="IPR040868">
    <property type="entry name" value="DraK_HK_N"/>
</dbReference>
<dbReference type="PANTHER" id="PTHR44936:SF9">
    <property type="entry name" value="SENSOR PROTEIN CREC"/>
    <property type="match status" value="1"/>
</dbReference>
<comment type="cofactor">
    <cofactor evidence="2">
        <name>Mn(2+)</name>
        <dbReference type="ChEBI" id="CHEBI:29035"/>
    </cofactor>
</comment>
<dbReference type="InterPro" id="IPR005467">
    <property type="entry name" value="His_kinase_dom"/>
</dbReference>
<dbReference type="EMBL" id="LFBV01000001">
    <property type="protein sequence ID" value="OKH96041.1"/>
    <property type="molecule type" value="Genomic_DNA"/>
</dbReference>
<dbReference type="InterPro" id="IPR004358">
    <property type="entry name" value="Sig_transdc_His_kin-like_C"/>
</dbReference>
<feature type="transmembrane region" description="Helical" evidence="23">
    <location>
        <begin position="6"/>
        <end position="27"/>
    </location>
</feature>
<evidence type="ECO:0000256" key="8">
    <source>
        <dbReference type="ARBA" id="ARBA00022679"/>
    </source>
</evidence>
<evidence type="ECO:0000256" key="19">
    <source>
        <dbReference type="ARBA" id="ARBA00023026"/>
    </source>
</evidence>
<keyword evidence="17" id="KW-0902">Two-component regulatory system</keyword>
<feature type="transmembrane region" description="Helical" evidence="23">
    <location>
        <begin position="125"/>
        <end position="145"/>
    </location>
</feature>
<evidence type="ECO:0000256" key="18">
    <source>
        <dbReference type="ARBA" id="ARBA00023016"/>
    </source>
</evidence>
<dbReference type="SUPFAM" id="SSF47384">
    <property type="entry name" value="Homodimeric domain of signal transducing histidine kinase"/>
    <property type="match status" value="1"/>
</dbReference>
<evidence type="ECO:0000256" key="15">
    <source>
        <dbReference type="ARBA" id="ARBA00022912"/>
    </source>
</evidence>
<comment type="catalytic activity">
    <reaction evidence="1">
        <text>ATP + protein L-histidine = ADP + protein N-phospho-L-histidine.</text>
        <dbReference type="EC" id="2.7.13.3"/>
    </reaction>
</comment>
<evidence type="ECO:0000256" key="20">
    <source>
        <dbReference type="ARBA" id="ARBA00023211"/>
    </source>
</evidence>
<dbReference type="AlphaFoldDB" id="A0A1Q4VDX5"/>
<keyword evidence="14" id="KW-0460">Magnesium</keyword>
<name>A0A1Q4VDX5_9ACTN</name>
<comment type="cofactor">
    <cofactor evidence="3">
        <name>Mg(2+)</name>
        <dbReference type="ChEBI" id="CHEBI:18420"/>
    </cofactor>
</comment>
<evidence type="ECO:0000256" key="5">
    <source>
        <dbReference type="ARBA" id="ARBA00012438"/>
    </source>
</evidence>
<dbReference type="Gene3D" id="1.10.287.130">
    <property type="match status" value="1"/>
</dbReference>
<keyword evidence="27" id="KW-1185">Reference proteome</keyword>
<keyword evidence="20" id="KW-0464">Manganese</keyword>
<dbReference type="GeneID" id="96792918"/>
<keyword evidence="13" id="KW-0067">ATP-binding</keyword>
<evidence type="ECO:0000259" key="25">
    <source>
        <dbReference type="PROSITE" id="PS50885"/>
    </source>
</evidence>
<dbReference type="PROSITE" id="PS50885">
    <property type="entry name" value="HAMP"/>
    <property type="match status" value="1"/>
</dbReference>
<evidence type="ECO:0000256" key="14">
    <source>
        <dbReference type="ARBA" id="ARBA00022842"/>
    </source>
</evidence>
<dbReference type="InterPro" id="IPR036890">
    <property type="entry name" value="HATPase_C_sf"/>
</dbReference>
<feature type="domain" description="HAMP" evidence="25">
    <location>
        <begin position="149"/>
        <end position="201"/>
    </location>
</feature>
<dbReference type="InterPro" id="IPR003661">
    <property type="entry name" value="HisK_dim/P_dom"/>
</dbReference>
<reference evidence="26 27" key="1">
    <citation type="submission" date="2015-06" db="EMBL/GenBank/DDBJ databases">
        <title>Cloning and characterization of the uncialamcin biosynthetic gene cluster.</title>
        <authorList>
            <person name="Yan X."/>
            <person name="Huang T."/>
            <person name="Ge H."/>
            <person name="Shen B."/>
        </authorList>
    </citation>
    <scope>NUCLEOTIDE SEQUENCE [LARGE SCALE GENOMIC DNA]</scope>
    <source>
        <strain evidence="26 27">DCA2648</strain>
    </source>
</reference>
<dbReference type="PRINTS" id="PR00344">
    <property type="entry name" value="BCTRLSENSOR"/>
</dbReference>
<comment type="subcellular location">
    <subcellularLocation>
        <location evidence="4">Cell membrane</location>
        <topology evidence="4">Multi-pass membrane protein</topology>
    </subcellularLocation>
</comment>
<dbReference type="STRING" id="1048205.AB852_05030"/>
<keyword evidence="10" id="KW-0547">Nucleotide-binding</keyword>
<evidence type="ECO:0000256" key="1">
    <source>
        <dbReference type="ARBA" id="ARBA00000085"/>
    </source>
</evidence>
<dbReference type="InterPro" id="IPR050980">
    <property type="entry name" value="2C_sensor_his_kinase"/>
</dbReference>
<dbReference type="InterPro" id="IPR003594">
    <property type="entry name" value="HATPase_dom"/>
</dbReference>
<organism evidence="26 27">
    <name type="scientific">Streptomyces uncialis</name>
    <dbReference type="NCBI Taxonomy" id="1048205"/>
    <lineage>
        <taxon>Bacteria</taxon>
        <taxon>Bacillati</taxon>
        <taxon>Actinomycetota</taxon>
        <taxon>Actinomycetes</taxon>
        <taxon>Kitasatosporales</taxon>
        <taxon>Streptomycetaceae</taxon>
        <taxon>Streptomyces</taxon>
    </lineage>
</organism>
<proteinExistence type="predicted"/>
<evidence type="ECO:0000259" key="24">
    <source>
        <dbReference type="PROSITE" id="PS50109"/>
    </source>
</evidence>
<keyword evidence="8" id="KW-0808">Transferase</keyword>